<protein>
    <recommendedName>
        <fullName evidence="1">DUF3846 domain-containing protein</fullName>
    </recommendedName>
</protein>
<proteinExistence type="predicted"/>
<dbReference type="KEGG" id="shi:Shel_20470"/>
<evidence type="ECO:0000259" key="1">
    <source>
        <dbReference type="Pfam" id="PF12957"/>
    </source>
</evidence>
<dbReference type="Pfam" id="PF12957">
    <property type="entry name" value="DUF3846"/>
    <property type="match status" value="1"/>
</dbReference>
<dbReference type="Proteomes" id="UP000002026">
    <property type="component" value="Chromosome"/>
</dbReference>
<dbReference type="AlphaFoldDB" id="C7N824"/>
<organism evidence="2 3">
    <name type="scientific">Slackia heliotrinireducens (strain ATCC 29202 / DSM 20476 / NCTC 11029 / RHS 1)</name>
    <name type="common">Peptococcus heliotrinreducens</name>
    <dbReference type="NCBI Taxonomy" id="471855"/>
    <lineage>
        <taxon>Bacteria</taxon>
        <taxon>Bacillati</taxon>
        <taxon>Actinomycetota</taxon>
        <taxon>Coriobacteriia</taxon>
        <taxon>Eggerthellales</taxon>
        <taxon>Eggerthellaceae</taxon>
        <taxon>Slackia</taxon>
    </lineage>
</organism>
<dbReference type="eggNOG" id="ENOG5031U4R">
    <property type="taxonomic scope" value="Bacteria"/>
</dbReference>
<accession>C7N824</accession>
<dbReference type="EMBL" id="CP001684">
    <property type="protein sequence ID" value="ACV23059.1"/>
    <property type="molecule type" value="Genomic_DNA"/>
</dbReference>
<feature type="domain" description="DUF3846" evidence="1">
    <location>
        <begin position="3"/>
        <end position="116"/>
    </location>
</feature>
<evidence type="ECO:0000313" key="3">
    <source>
        <dbReference type="Proteomes" id="UP000002026"/>
    </source>
</evidence>
<dbReference type="InterPro" id="IPR024559">
    <property type="entry name" value="DUF3846"/>
</dbReference>
<dbReference type="HOGENOM" id="CLU_1795211_0_0_11"/>
<dbReference type="RefSeq" id="WP_012799160.1">
    <property type="nucleotide sequence ID" value="NC_013165.1"/>
</dbReference>
<keyword evidence="3" id="KW-1185">Reference proteome</keyword>
<evidence type="ECO:0000313" key="2">
    <source>
        <dbReference type="EMBL" id="ACV23059.1"/>
    </source>
</evidence>
<name>C7N824_SLAHD</name>
<sequence>MTRALLIPVDDAPRPVDVDGLRDLQRLVGGDIEAVGWVFDDAPTIYVNESGKFDGLPPNRAIFAEHPGTRWDGSPIRVGDLLDVLYGPIVAVGFDPATGEDRDINDAEAARIMSRFGENSIGSGLLATLGVRLVARYAE</sequence>
<gene>
    <name evidence="2" type="ordered locus">Shel_20470</name>
</gene>
<reference evidence="2 3" key="1">
    <citation type="journal article" date="2009" name="Stand. Genomic Sci.">
        <title>Complete genome sequence of Slackia heliotrinireducens type strain (RHS 1).</title>
        <authorList>
            <person name="Pukall R."/>
            <person name="Lapidus A."/>
            <person name="Nolan M."/>
            <person name="Copeland A."/>
            <person name="Glavina Del Rio T."/>
            <person name="Lucas S."/>
            <person name="Chen F."/>
            <person name="Tice H."/>
            <person name="Cheng J.F."/>
            <person name="Chertkov O."/>
            <person name="Bruce D."/>
            <person name="Goodwin L."/>
            <person name="Kuske C."/>
            <person name="Brettin T."/>
            <person name="Detter J.C."/>
            <person name="Han C."/>
            <person name="Pitluck S."/>
            <person name="Pati A."/>
            <person name="Mavrommatis K."/>
            <person name="Ivanova N."/>
            <person name="Ovchinnikova G."/>
            <person name="Chen A."/>
            <person name="Palaniappan K."/>
            <person name="Schneider S."/>
            <person name="Rohde M."/>
            <person name="Chain P."/>
            <person name="D'haeseleer P."/>
            <person name="Goker M."/>
            <person name="Bristow J."/>
            <person name="Eisen J.A."/>
            <person name="Markowitz V."/>
            <person name="Kyrpides N.C."/>
            <person name="Klenk H.P."/>
            <person name="Hugenholtz P."/>
        </authorList>
    </citation>
    <scope>NUCLEOTIDE SEQUENCE [LARGE SCALE GENOMIC DNA]</scope>
    <source>
        <strain evidence="3">ATCC 29202 / DSM 20476 / NCTC 11029 / RHS 1</strain>
    </source>
</reference>
<dbReference type="STRING" id="471855.Shel_20470"/>